<dbReference type="InterPro" id="IPR027417">
    <property type="entry name" value="P-loop_NTPase"/>
</dbReference>
<dbReference type="SUPFAM" id="SSF52540">
    <property type="entry name" value="P-loop containing nucleoside triphosphate hydrolases"/>
    <property type="match status" value="2"/>
</dbReference>
<evidence type="ECO:0008006" key="4">
    <source>
        <dbReference type="Google" id="ProtNLM"/>
    </source>
</evidence>
<dbReference type="Gene3D" id="3.40.50.300">
    <property type="entry name" value="P-loop containing nucleotide triphosphate hydrolases"/>
    <property type="match status" value="1"/>
</dbReference>
<accession>A0ABR2K0K8</accession>
<comment type="caution">
    <text evidence="2">The sequence shown here is derived from an EMBL/GenBank/DDBJ whole genome shotgun (WGS) entry which is preliminary data.</text>
</comment>
<feature type="coiled-coil region" evidence="1">
    <location>
        <begin position="368"/>
        <end position="395"/>
    </location>
</feature>
<organism evidence="2 3">
    <name type="scientific">Tritrichomonas musculus</name>
    <dbReference type="NCBI Taxonomy" id="1915356"/>
    <lineage>
        <taxon>Eukaryota</taxon>
        <taxon>Metamonada</taxon>
        <taxon>Parabasalia</taxon>
        <taxon>Tritrichomonadida</taxon>
        <taxon>Tritrichomonadidae</taxon>
        <taxon>Tritrichomonas</taxon>
    </lineage>
</organism>
<dbReference type="EMBL" id="JAPFFF010000008">
    <property type="protein sequence ID" value="KAK8884604.1"/>
    <property type="molecule type" value="Genomic_DNA"/>
</dbReference>
<gene>
    <name evidence="2" type="ORF">M9Y10_043720</name>
</gene>
<name>A0ABR2K0K8_9EUKA</name>
<evidence type="ECO:0000313" key="2">
    <source>
        <dbReference type="EMBL" id="KAK8884604.1"/>
    </source>
</evidence>
<protein>
    <recommendedName>
        <fullName evidence="4">G domain-containing protein</fullName>
    </recommendedName>
</protein>
<sequence>MEEDLSIAEILSELKELKTKLETMFDESNSNKTRVLLLGPTGVGKTTFTHLIAGCNMTAEKIRGNHNVVLNCKGNCKANNIKIGHTKNAETTLPSLLHNSDVLFCDCPGLLDNRSLQQRILNAFSIDHILAPPCKIKILLLLTQDHFEVDRGKSAIDLIDEAEKFFTDYEQMEKCVGLVITKMNPLNNPAELLDDFQDYTNKHPLLDFFINHPDRCFSVHQPVELGNYNNFHDRSKILSFVKTDVVQNPKHSVIIDDGTIQTLCVECNEMNEKMNDRLLEFSHDLSERCRNVTEISKLNEWINIIKELRSSLSQGIELFYQKILEYPAFESIQNVLEIFILWNEFFNQVVLKTLPSKDKYLFKCNSIIQTFDNQIEDLQKRRDSAETKIELSRDQNVFSIVQQLDQIIKSAGVIFQISGRPSGPPCYHCP</sequence>
<evidence type="ECO:0000313" key="3">
    <source>
        <dbReference type="Proteomes" id="UP001470230"/>
    </source>
</evidence>
<keyword evidence="1" id="KW-0175">Coiled coil</keyword>
<evidence type="ECO:0000256" key="1">
    <source>
        <dbReference type="SAM" id="Coils"/>
    </source>
</evidence>
<reference evidence="2 3" key="1">
    <citation type="submission" date="2024-04" db="EMBL/GenBank/DDBJ databases">
        <title>Tritrichomonas musculus Genome.</title>
        <authorList>
            <person name="Alves-Ferreira E."/>
            <person name="Grigg M."/>
            <person name="Lorenzi H."/>
            <person name="Galac M."/>
        </authorList>
    </citation>
    <scope>NUCLEOTIDE SEQUENCE [LARGE SCALE GENOMIC DNA]</scope>
    <source>
        <strain evidence="2 3">EAF2021</strain>
    </source>
</reference>
<dbReference type="Proteomes" id="UP001470230">
    <property type="component" value="Unassembled WGS sequence"/>
</dbReference>
<proteinExistence type="predicted"/>
<keyword evidence="3" id="KW-1185">Reference proteome</keyword>